<dbReference type="Gene3D" id="1.25.40.20">
    <property type="entry name" value="Ankyrin repeat-containing domain"/>
    <property type="match status" value="3"/>
</dbReference>
<dbReference type="PANTHER" id="PTHR24198:SF194">
    <property type="entry name" value="INVERSIN-A"/>
    <property type="match status" value="1"/>
</dbReference>
<sequence length="465" mass="48199">MGGLLKALLKRGADPCAPAHAPTEGQAYWTGWHPIHFAASRNQGAAAEAVHILVAAGESPSVAAGEEGIQPLHTVMDNADAETAGEVTQVLLELGADVNGRRAAGRTPLMEACSFAQSAAVAEAVMKPLLNAGADVNAADEGGWTACAYAATNPSQEAAVAALRLLAAHSADMNRPAKDGRTALSIAACQLEWRNLPVVLACGADPNSADRLGMTALHYACTRAATAENVSVAIPLTGLHAFVLGDVSKRDGQGRLPIHLAAMHKNGEVAVAAIRLLAQAPGFDANARRSKEEQGATALHTAALRRTDGGSATTAIIEALLAAGADVNALNDEGWCALEDAYVNPYPPGEAAARALWAAGGRFFMPDPKTGEWLGPDSLDDVVDPARRRARSSAMRALSEIGPDSAASMLAELKALVEEAKKRGEYPEDMPDPTVDLASYLRARFGRPSGDGPSASGQQQQGPKK</sequence>
<dbReference type="EMBL" id="JADXDR010000075">
    <property type="protein sequence ID" value="KAI7840731.1"/>
    <property type="molecule type" value="Genomic_DNA"/>
</dbReference>
<dbReference type="InterPro" id="IPR002110">
    <property type="entry name" value="Ankyrin_rpt"/>
</dbReference>
<evidence type="ECO:0000256" key="3">
    <source>
        <dbReference type="PROSITE-ProRule" id="PRU00023"/>
    </source>
</evidence>
<keyword evidence="1" id="KW-0677">Repeat</keyword>
<reference evidence="5" key="1">
    <citation type="submission" date="2020-11" db="EMBL/GenBank/DDBJ databases">
        <title>Chlorella ohadii genome sequencing and assembly.</title>
        <authorList>
            <person name="Murik O."/>
            <person name="Treves H."/>
            <person name="Kedem I."/>
            <person name="Shotland Y."/>
            <person name="Kaplan A."/>
        </authorList>
    </citation>
    <scope>NUCLEOTIDE SEQUENCE</scope>
    <source>
        <strain evidence="5">1</strain>
    </source>
</reference>
<keyword evidence="2 3" id="KW-0040">ANK repeat</keyword>
<dbReference type="PANTHER" id="PTHR24198">
    <property type="entry name" value="ANKYRIN REPEAT AND PROTEIN KINASE DOMAIN-CONTAINING PROTEIN"/>
    <property type="match status" value="1"/>
</dbReference>
<evidence type="ECO:0000256" key="2">
    <source>
        <dbReference type="ARBA" id="ARBA00023043"/>
    </source>
</evidence>
<feature type="repeat" description="ANK" evidence="3">
    <location>
        <begin position="294"/>
        <end position="332"/>
    </location>
</feature>
<evidence type="ECO:0000313" key="5">
    <source>
        <dbReference type="EMBL" id="KAI7840731.1"/>
    </source>
</evidence>
<dbReference type="InterPro" id="IPR036770">
    <property type="entry name" value="Ankyrin_rpt-contain_sf"/>
</dbReference>
<feature type="compositionally biased region" description="Low complexity" evidence="4">
    <location>
        <begin position="448"/>
        <end position="465"/>
    </location>
</feature>
<dbReference type="AlphaFoldDB" id="A0AAD5DPI9"/>
<dbReference type="PROSITE" id="PS50088">
    <property type="entry name" value="ANK_REPEAT"/>
    <property type="match status" value="3"/>
</dbReference>
<evidence type="ECO:0000256" key="1">
    <source>
        <dbReference type="ARBA" id="ARBA00022737"/>
    </source>
</evidence>
<feature type="repeat" description="ANK" evidence="3">
    <location>
        <begin position="104"/>
        <end position="141"/>
    </location>
</feature>
<organism evidence="5 6">
    <name type="scientific">Chlorella ohadii</name>
    <dbReference type="NCBI Taxonomy" id="2649997"/>
    <lineage>
        <taxon>Eukaryota</taxon>
        <taxon>Viridiplantae</taxon>
        <taxon>Chlorophyta</taxon>
        <taxon>core chlorophytes</taxon>
        <taxon>Trebouxiophyceae</taxon>
        <taxon>Chlorellales</taxon>
        <taxon>Chlorellaceae</taxon>
        <taxon>Chlorella clade</taxon>
        <taxon>Chlorella</taxon>
    </lineage>
</organism>
<accession>A0AAD5DPI9</accession>
<comment type="caution">
    <text evidence="5">The sequence shown here is derived from an EMBL/GenBank/DDBJ whole genome shotgun (WGS) entry which is preliminary data.</text>
</comment>
<dbReference type="PROSITE" id="PS50297">
    <property type="entry name" value="ANK_REP_REGION"/>
    <property type="match status" value="3"/>
</dbReference>
<dbReference type="PRINTS" id="PR01415">
    <property type="entry name" value="ANKYRIN"/>
</dbReference>
<dbReference type="Pfam" id="PF00023">
    <property type="entry name" value="Ank"/>
    <property type="match status" value="1"/>
</dbReference>
<keyword evidence="6" id="KW-1185">Reference proteome</keyword>
<proteinExistence type="predicted"/>
<feature type="repeat" description="ANK" evidence="3">
    <location>
        <begin position="67"/>
        <end position="103"/>
    </location>
</feature>
<dbReference type="Pfam" id="PF12796">
    <property type="entry name" value="Ank_2"/>
    <property type="match status" value="1"/>
</dbReference>
<dbReference type="Proteomes" id="UP001205105">
    <property type="component" value="Unassembled WGS sequence"/>
</dbReference>
<dbReference type="SMART" id="SM00248">
    <property type="entry name" value="ANK"/>
    <property type="match status" value="8"/>
</dbReference>
<name>A0AAD5DPI9_9CHLO</name>
<feature type="region of interest" description="Disordered" evidence="4">
    <location>
        <begin position="443"/>
        <end position="465"/>
    </location>
</feature>
<protein>
    <submittedName>
        <fullName evidence="5">Uncharacterized protein</fullName>
    </submittedName>
</protein>
<gene>
    <name evidence="5" type="ORF">COHA_005546</name>
</gene>
<dbReference type="SUPFAM" id="SSF48403">
    <property type="entry name" value="Ankyrin repeat"/>
    <property type="match status" value="1"/>
</dbReference>
<evidence type="ECO:0000256" key="4">
    <source>
        <dbReference type="SAM" id="MobiDB-lite"/>
    </source>
</evidence>
<evidence type="ECO:0000313" key="6">
    <source>
        <dbReference type="Proteomes" id="UP001205105"/>
    </source>
</evidence>